<accession>A0ABT7NNV5</accession>
<evidence type="ECO:0000256" key="2">
    <source>
        <dbReference type="ARBA" id="ARBA00022777"/>
    </source>
</evidence>
<dbReference type="Gene3D" id="3.40.1190.20">
    <property type="match status" value="1"/>
</dbReference>
<dbReference type="InterPro" id="IPR029056">
    <property type="entry name" value="Ribokinase-like"/>
</dbReference>
<dbReference type="PANTHER" id="PTHR10584">
    <property type="entry name" value="SUGAR KINASE"/>
    <property type="match status" value="1"/>
</dbReference>
<dbReference type="Proteomes" id="UP001170954">
    <property type="component" value="Unassembled WGS sequence"/>
</dbReference>
<reference evidence="4" key="2">
    <citation type="journal article" date="2022" name="Sci. Total Environ.">
        <title>Prevalence, transmission, and molecular epidemiology of tet(X)-positive bacteria among humans, animals, and environmental niches in China: An epidemiological, and genomic-based study.</title>
        <authorList>
            <person name="Dong N."/>
            <person name="Zeng Y."/>
            <person name="Cai C."/>
            <person name="Sun C."/>
            <person name="Lu J."/>
            <person name="Liu C."/>
            <person name="Zhou H."/>
            <person name="Sun Q."/>
            <person name="Shu L."/>
            <person name="Wang H."/>
            <person name="Wang Y."/>
            <person name="Wang S."/>
            <person name="Wu C."/>
            <person name="Chan E.W."/>
            <person name="Chen G."/>
            <person name="Shen Z."/>
            <person name="Chen S."/>
            <person name="Zhang R."/>
        </authorList>
    </citation>
    <scope>NUCLEOTIDE SEQUENCE</scope>
    <source>
        <strain evidence="4">R1692</strain>
    </source>
</reference>
<evidence type="ECO:0000256" key="1">
    <source>
        <dbReference type="ARBA" id="ARBA00022679"/>
    </source>
</evidence>
<keyword evidence="5" id="KW-1185">Reference proteome</keyword>
<evidence type="ECO:0000313" key="4">
    <source>
        <dbReference type="EMBL" id="MDM1048942.1"/>
    </source>
</evidence>
<gene>
    <name evidence="4" type="ORF">HX018_11920</name>
</gene>
<keyword evidence="1" id="KW-0808">Transferase</keyword>
<dbReference type="PANTHER" id="PTHR10584:SF166">
    <property type="entry name" value="RIBOKINASE"/>
    <property type="match status" value="1"/>
</dbReference>
<comment type="caution">
    <text evidence="4">The sequence shown here is derived from an EMBL/GenBank/DDBJ whole genome shotgun (WGS) entry which is preliminary data.</text>
</comment>
<organism evidence="4 5">
    <name type="scientific">Sphingobacterium hotanense</name>
    <dbReference type="NCBI Taxonomy" id="649196"/>
    <lineage>
        <taxon>Bacteria</taxon>
        <taxon>Pseudomonadati</taxon>
        <taxon>Bacteroidota</taxon>
        <taxon>Sphingobacteriia</taxon>
        <taxon>Sphingobacteriales</taxon>
        <taxon>Sphingobacteriaceae</taxon>
        <taxon>Sphingobacterium</taxon>
    </lineage>
</organism>
<dbReference type="RefSeq" id="WP_286651565.1">
    <property type="nucleotide sequence ID" value="NZ_JACAGK010000033.1"/>
</dbReference>
<dbReference type="EMBL" id="JACAGK010000033">
    <property type="protein sequence ID" value="MDM1048942.1"/>
    <property type="molecule type" value="Genomic_DNA"/>
</dbReference>
<reference evidence="4" key="1">
    <citation type="submission" date="2020-06" db="EMBL/GenBank/DDBJ databases">
        <authorList>
            <person name="Dong N."/>
        </authorList>
    </citation>
    <scope>NUCLEOTIDE SEQUENCE</scope>
    <source>
        <strain evidence="4">R1692</strain>
    </source>
</reference>
<dbReference type="Pfam" id="PF00294">
    <property type="entry name" value="PfkB"/>
    <property type="match status" value="1"/>
</dbReference>
<dbReference type="InterPro" id="IPR011611">
    <property type="entry name" value="PfkB_dom"/>
</dbReference>
<evidence type="ECO:0000259" key="3">
    <source>
        <dbReference type="Pfam" id="PF00294"/>
    </source>
</evidence>
<evidence type="ECO:0000313" key="5">
    <source>
        <dbReference type="Proteomes" id="UP001170954"/>
    </source>
</evidence>
<dbReference type="GO" id="GO:0016301">
    <property type="term" value="F:kinase activity"/>
    <property type="evidence" value="ECO:0007669"/>
    <property type="project" value="UniProtKB-KW"/>
</dbReference>
<keyword evidence="2 4" id="KW-0418">Kinase</keyword>
<sequence>MEKKTRSGILAAGSWILDEVKVIDKFPEEQSLVNILDEYISNGGSAYNILTDLTQLGASFPLEGLGLVGNDFHGIRIVDHCKQIGIDTQQIAMIPNVSTSYTTVVSVKPTGKRTFFHHRGASAQLCPRHFDFQKSNARIFHLGYLLLLDKLDEIKEDGRTDASHLLEKAKNAGFNTSIDLVSEDSDRFQSVVPSSLPYVDYLFLNEFEASKLSGINLMNIEEPQQMQDRCQEVCDYLFNLGVNQWIVIHYPAGVYAAQRNGASLFQPSVRLKPEQIIGSNGAGDALAAAILYGIHEEWSMEDSLKLGVCAAAASLTHVTCSDGILDLQGCLELGEQYGYRAVE</sequence>
<protein>
    <submittedName>
        <fullName evidence="4">Carbohydrate kinase family protein</fullName>
    </submittedName>
</protein>
<name>A0ABT7NNV5_9SPHI</name>
<dbReference type="SUPFAM" id="SSF53613">
    <property type="entry name" value="Ribokinase-like"/>
    <property type="match status" value="1"/>
</dbReference>
<feature type="domain" description="Carbohydrate kinase PfkB" evidence="3">
    <location>
        <begin position="40"/>
        <end position="322"/>
    </location>
</feature>
<proteinExistence type="predicted"/>